<comment type="similarity">
    <text evidence="1">Belongs to the UPF0065 (bug) family.</text>
</comment>
<evidence type="ECO:0000256" key="1">
    <source>
        <dbReference type="ARBA" id="ARBA00006987"/>
    </source>
</evidence>
<accession>A0A6N8ISS6</accession>
<dbReference type="PIRSF" id="PIRSF017082">
    <property type="entry name" value="YflP"/>
    <property type="match status" value="1"/>
</dbReference>
<dbReference type="PANTHER" id="PTHR42928:SF5">
    <property type="entry name" value="BLR1237 PROTEIN"/>
    <property type="match status" value="1"/>
</dbReference>
<dbReference type="EMBL" id="WSEL01000003">
    <property type="protein sequence ID" value="MVQ29979.1"/>
    <property type="molecule type" value="Genomic_DNA"/>
</dbReference>
<reference evidence="3 4" key="1">
    <citation type="submission" date="2019-12" db="EMBL/GenBank/DDBJ databases">
        <authorList>
            <person name="Huq M.A."/>
        </authorList>
    </citation>
    <scope>NUCLEOTIDE SEQUENCE [LARGE SCALE GENOMIC DNA]</scope>
    <source>
        <strain evidence="3 4">MAH-25</strain>
    </source>
</reference>
<dbReference type="Gene3D" id="3.40.190.150">
    <property type="entry name" value="Bordetella uptake gene, domain 1"/>
    <property type="match status" value="1"/>
</dbReference>
<name>A0A6N8ISS6_9BURK</name>
<dbReference type="Proteomes" id="UP000469385">
    <property type="component" value="Unassembled WGS sequence"/>
</dbReference>
<dbReference type="PANTHER" id="PTHR42928">
    <property type="entry name" value="TRICARBOXYLATE-BINDING PROTEIN"/>
    <property type="match status" value="1"/>
</dbReference>
<dbReference type="AlphaFoldDB" id="A0A6N8ISS6"/>
<proteinExistence type="inferred from homology"/>
<keyword evidence="2" id="KW-0732">Signal</keyword>
<dbReference type="SUPFAM" id="SSF53850">
    <property type="entry name" value="Periplasmic binding protein-like II"/>
    <property type="match status" value="1"/>
</dbReference>
<comment type="caution">
    <text evidence="3">The sequence shown here is derived from an EMBL/GenBank/DDBJ whole genome shotgun (WGS) entry which is preliminary data.</text>
</comment>
<sequence length="321" mass="33688">MKVAARIAVVLAMLLSLAAHAQPYPSRPVTMIVPFPPGGAAHPIGRLLANAMSKSLGQNVVVDTKAGAGGAIGHAYTARQAPNGYTIMFTASSIVTIPVADEVNGRQPTYRMSDFTPIALVAADPQVLLVPVGSPWKTLADLLADAKARPGKIAYSSAGVYGTSHTSVEMFAQAAGIKLLHVPYQGAGPSILALLGGEVQLTAVTPAVGLPHIKAGKVRALASWGGTRLSNVADIPTMKELGIDAEFYSWVALFAPAGLPSDVAETLRKSVRQAVQDQEFLMGMAALTTEVNLQEGAQFEAFLERDSRRLGEAIRRIGKTE</sequence>
<evidence type="ECO:0000313" key="4">
    <source>
        <dbReference type="Proteomes" id="UP000469385"/>
    </source>
</evidence>
<organism evidence="3 4">
    <name type="scientific">Ramlibacter pinisoli</name>
    <dbReference type="NCBI Taxonomy" id="2682844"/>
    <lineage>
        <taxon>Bacteria</taxon>
        <taxon>Pseudomonadati</taxon>
        <taxon>Pseudomonadota</taxon>
        <taxon>Betaproteobacteria</taxon>
        <taxon>Burkholderiales</taxon>
        <taxon>Comamonadaceae</taxon>
        <taxon>Ramlibacter</taxon>
    </lineage>
</organism>
<evidence type="ECO:0000313" key="3">
    <source>
        <dbReference type="EMBL" id="MVQ29979.1"/>
    </source>
</evidence>
<evidence type="ECO:0000256" key="2">
    <source>
        <dbReference type="SAM" id="SignalP"/>
    </source>
</evidence>
<dbReference type="Gene3D" id="3.40.190.10">
    <property type="entry name" value="Periplasmic binding protein-like II"/>
    <property type="match status" value="1"/>
</dbReference>
<dbReference type="InterPro" id="IPR042100">
    <property type="entry name" value="Bug_dom1"/>
</dbReference>
<protein>
    <submittedName>
        <fullName evidence="3">Tripartite tricarboxylate transporter substrate binding protein</fullName>
    </submittedName>
</protein>
<dbReference type="RefSeq" id="WP_157397920.1">
    <property type="nucleotide sequence ID" value="NZ_WSEL01000003.1"/>
</dbReference>
<feature type="chain" id="PRO_5026788753" evidence="2">
    <location>
        <begin position="22"/>
        <end position="321"/>
    </location>
</feature>
<dbReference type="InterPro" id="IPR005064">
    <property type="entry name" value="BUG"/>
</dbReference>
<feature type="signal peptide" evidence="2">
    <location>
        <begin position="1"/>
        <end position="21"/>
    </location>
</feature>
<dbReference type="Pfam" id="PF03401">
    <property type="entry name" value="TctC"/>
    <property type="match status" value="1"/>
</dbReference>
<keyword evidence="4" id="KW-1185">Reference proteome</keyword>
<dbReference type="CDD" id="cd07012">
    <property type="entry name" value="PBP2_Bug_TTT"/>
    <property type="match status" value="1"/>
</dbReference>
<gene>
    <name evidence="3" type="ORF">GON04_11000</name>
</gene>